<protein>
    <submittedName>
        <fullName evidence="1">Uncharacterized protein</fullName>
    </submittedName>
</protein>
<name>A0A562K6T2_9BACI</name>
<dbReference type="AlphaFoldDB" id="A0A562K6T2"/>
<keyword evidence="2" id="KW-1185">Reference proteome</keyword>
<reference evidence="1 2" key="1">
    <citation type="journal article" date="2015" name="Stand. Genomic Sci.">
        <title>Genomic Encyclopedia of Bacterial and Archaeal Type Strains, Phase III: the genomes of soil and plant-associated and newly described type strains.</title>
        <authorList>
            <person name="Whitman W.B."/>
            <person name="Woyke T."/>
            <person name="Klenk H.P."/>
            <person name="Zhou Y."/>
            <person name="Lilburn T.G."/>
            <person name="Beck B.J."/>
            <person name="De Vos P."/>
            <person name="Vandamme P."/>
            <person name="Eisen J.A."/>
            <person name="Garrity G."/>
            <person name="Hugenholtz P."/>
            <person name="Kyrpides N.C."/>
        </authorList>
    </citation>
    <scope>NUCLEOTIDE SEQUENCE [LARGE SCALE GENOMIC DNA]</scope>
    <source>
        <strain evidence="1 2">CGMCC 1.10115</strain>
    </source>
</reference>
<proteinExistence type="predicted"/>
<accession>A0A562K6T2</accession>
<comment type="caution">
    <text evidence="1">The sequence shown here is derived from an EMBL/GenBank/DDBJ whole genome shotgun (WGS) entry which is preliminary data.</text>
</comment>
<evidence type="ECO:0000313" key="2">
    <source>
        <dbReference type="Proteomes" id="UP000318667"/>
    </source>
</evidence>
<dbReference type="Proteomes" id="UP000318667">
    <property type="component" value="Unassembled WGS sequence"/>
</dbReference>
<organism evidence="1 2">
    <name type="scientific">Cytobacillus oceanisediminis</name>
    <dbReference type="NCBI Taxonomy" id="665099"/>
    <lineage>
        <taxon>Bacteria</taxon>
        <taxon>Bacillati</taxon>
        <taxon>Bacillota</taxon>
        <taxon>Bacilli</taxon>
        <taxon>Bacillales</taxon>
        <taxon>Bacillaceae</taxon>
        <taxon>Cytobacillus</taxon>
    </lineage>
</organism>
<dbReference type="EMBL" id="VLKI01000001">
    <property type="protein sequence ID" value="TWH90963.1"/>
    <property type="molecule type" value="Genomic_DNA"/>
</dbReference>
<sequence>MKAHDHIILPLEEIDILASGSVSKWFWNGLYLLSIVFLR</sequence>
<evidence type="ECO:0000313" key="1">
    <source>
        <dbReference type="EMBL" id="TWH90963.1"/>
    </source>
</evidence>
<gene>
    <name evidence="1" type="ORF">IQ19_00413</name>
</gene>